<dbReference type="InterPro" id="IPR011765">
    <property type="entry name" value="Pept_M16_N"/>
</dbReference>
<proteinExistence type="predicted"/>
<accession>A0A517TZI0</accession>
<feature type="domain" description="Peptidase M16 N-terminal" evidence="1">
    <location>
        <begin position="36"/>
        <end position="165"/>
    </location>
</feature>
<dbReference type="GO" id="GO:0046872">
    <property type="term" value="F:metal ion binding"/>
    <property type="evidence" value="ECO:0007669"/>
    <property type="project" value="InterPro"/>
</dbReference>
<dbReference type="KEGG" id="llh:I41_29640"/>
<name>A0A517TZI0_9BACT</name>
<dbReference type="InterPro" id="IPR050361">
    <property type="entry name" value="MPP/UQCRC_Complex"/>
</dbReference>
<dbReference type="InterPro" id="IPR007863">
    <property type="entry name" value="Peptidase_M16_C"/>
</dbReference>
<evidence type="ECO:0000259" key="1">
    <source>
        <dbReference type="Pfam" id="PF00675"/>
    </source>
</evidence>
<dbReference type="OrthoDB" id="9762085at2"/>
<dbReference type="PANTHER" id="PTHR11851">
    <property type="entry name" value="METALLOPROTEASE"/>
    <property type="match status" value="1"/>
</dbReference>
<evidence type="ECO:0000313" key="3">
    <source>
        <dbReference type="EMBL" id="QDT73773.1"/>
    </source>
</evidence>
<feature type="domain" description="Peptidase M16 C-terminal" evidence="2">
    <location>
        <begin position="183"/>
        <end position="352"/>
    </location>
</feature>
<sequence>MPASSHSSTSPSQVQRRTVETHQLANGLVLLAEPVATAESAAFTLMVPCGSSNDPASRLGLSNMLCDMVMRGAGDRDSRALINDLEVLGVERGESVGISQTSFSGATLADNLLDALAIYADIVLRPQLPAEQLDAAKMVCLQEIHGVEDEPSQKLMDELRRRTYLEPWGRTSHGDESGVEASTAADIKTQWSAHYRPNGAILGVAGKIDWDQLVELVESQFGAWEPVESAKPLEAQREKLSPHIDFEGNQCHIGISFPSVPYSDPKYLQAWAAVGVLSGGMSSRLFTEVREKRGLCYSVSASLQTQRARASVMCYAGTTSERAQETLDVTYGELIRLREGVLQSELQRLKARIKSGLIMQQESTSARSGSIARDWYHLARVRTLDELGRQVDELSAHSINAYLDEHPPNNFTFATLGPQALKIPV</sequence>
<gene>
    <name evidence="3" type="ORF">I41_29640</name>
</gene>
<dbReference type="Pfam" id="PF00675">
    <property type="entry name" value="Peptidase_M16"/>
    <property type="match status" value="1"/>
</dbReference>
<dbReference type="RefSeq" id="WP_145433380.1">
    <property type="nucleotide sequence ID" value="NZ_CP036339.1"/>
</dbReference>
<dbReference type="InterPro" id="IPR011249">
    <property type="entry name" value="Metalloenz_LuxS/M16"/>
</dbReference>
<dbReference type="Proteomes" id="UP000317909">
    <property type="component" value="Chromosome"/>
</dbReference>
<organism evidence="3 4">
    <name type="scientific">Lacipirellula limnantheis</name>
    <dbReference type="NCBI Taxonomy" id="2528024"/>
    <lineage>
        <taxon>Bacteria</taxon>
        <taxon>Pseudomonadati</taxon>
        <taxon>Planctomycetota</taxon>
        <taxon>Planctomycetia</taxon>
        <taxon>Pirellulales</taxon>
        <taxon>Lacipirellulaceae</taxon>
        <taxon>Lacipirellula</taxon>
    </lineage>
</organism>
<dbReference type="Pfam" id="PF05193">
    <property type="entry name" value="Peptidase_M16_C"/>
    <property type="match status" value="1"/>
</dbReference>
<dbReference type="PANTHER" id="PTHR11851:SF219">
    <property type="entry name" value="HYPOTHETICAL ZINC PROTEASE"/>
    <property type="match status" value="1"/>
</dbReference>
<dbReference type="EMBL" id="CP036339">
    <property type="protein sequence ID" value="QDT73773.1"/>
    <property type="molecule type" value="Genomic_DNA"/>
</dbReference>
<dbReference type="SUPFAM" id="SSF63411">
    <property type="entry name" value="LuxS/MPP-like metallohydrolase"/>
    <property type="match status" value="2"/>
</dbReference>
<protein>
    <submittedName>
        <fullName evidence="3">Peptidase M16 inactive domain protein</fullName>
    </submittedName>
</protein>
<evidence type="ECO:0000259" key="2">
    <source>
        <dbReference type="Pfam" id="PF05193"/>
    </source>
</evidence>
<keyword evidence="4" id="KW-1185">Reference proteome</keyword>
<dbReference type="AlphaFoldDB" id="A0A517TZI0"/>
<evidence type="ECO:0000313" key="4">
    <source>
        <dbReference type="Proteomes" id="UP000317909"/>
    </source>
</evidence>
<reference evidence="3 4" key="1">
    <citation type="submission" date="2019-02" db="EMBL/GenBank/DDBJ databases">
        <title>Deep-cultivation of Planctomycetes and their phenomic and genomic characterization uncovers novel biology.</title>
        <authorList>
            <person name="Wiegand S."/>
            <person name="Jogler M."/>
            <person name="Boedeker C."/>
            <person name="Pinto D."/>
            <person name="Vollmers J."/>
            <person name="Rivas-Marin E."/>
            <person name="Kohn T."/>
            <person name="Peeters S.H."/>
            <person name="Heuer A."/>
            <person name="Rast P."/>
            <person name="Oberbeckmann S."/>
            <person name="Bunk B."/>
            <person name="Jeske O."/>
            <person name="Meyerdierks A."/>
            <person name="Storesund J.E."/>
            <person name="Kallscheuer N."/>
            <person name="Luecker S."/>
            <person name="Lage O.M."/>
            <person name="Pohl T."/>
            <person name="Merkel B.J."/>
            <person name="Hornburger P."/>
            <person name="Mueller R.-W."/>
            <person name="Bruemmer F."/>
            <person name="Labrenz M."/>
            <person name="Spormann A.M."/>
            <person name="Op den Camp H."/>
            <person name="Overmann J."/>
            <person name="Amann R."/>
            <person name="Jetten M.S.M."/>
            <person name="Mascher T."/>
            <person name="Medema M.H."/>
            <person name="Devos D.P."/>
            <person name="Kaster A.-K."/>
            <person name="Ovreas L."/>
            <person name="Rohde M."/>
            <person name="Galperin M.Y."/>
            <person name="Jogler C."/>
        </authorList>
    </citation>
    <scope>NUCLEOTIDE SEQUENCE [LARGE SCALE GENOMIC DNA]</scope>
    <source>
        <strain evidence="3 4">I41</strain>
    </source>
</reference>
<dbReference type="Gene3D" id="3.30.830.10">
    <property type="entry name" value="Metalloenzyme, LuxS/M16 peptidase-like"/>
    <property type="match status" value="2"/>
</dbReference>